<sequence>MAITRRDLLKAGAGLAVVPSFNVFAQSKEAYRLGTLFPMSGSVAELGAVFMNGVMLALEHIKQDNKLSRPIELKAQDSLATPQGGAVGMSRLVNVDHAQYVLLGVTGVSKAAAPIGVRQKVIMMNGGGVSPELGELSPYFWNIIPLADQEIPPAIQWLKTQGKKKVALVYIDDPLGAAVLKQLKAELPKIDGELVGAYSVPPGMEQFAAIAAKIRNTDAEAIYFASYGSQQLQIVKQLRDAGLKQLLMTYSIGSLPSVAKLPEAEGLIFTTQRNDLTLSDSLTSRFINGWREKHKSDPTSYAQNYYNGTLLFAYLLEHLEKKGEPVNGDTLLAALREIRSFNFAGGDIEFSDNATSIMPIQINQVVSGVAKVIG</sequence>
<evidence type="ECO:0000313" key="5">
    <source>
        <dbReference type="Proteomes" id="UP000608345"/>
    </source>
</evidence>
<dbReference type="Proteomes" id="UP000608345">
    <property type="component" value="Unassembled WGS sequence"/>
</dbReference>
<dbReference type="EMBL" id="BMYS01000008">
    <property type="protein sequence ID" value="GGW85392.1"/>
    <property type="molecule type" value="Genomic_DNA"/>
</dbReference>
<dbReference type="InterPro" id="IPR028082">
    <property type="entry name" value="Peripla_BP_I"/>
</dbReference>
<dbReference type="PANTHER" id="PTHR30483:SF6">
    <property type="entry name" value="PERIPLASMIC BINDING PROTEIN OF ABC TRANSPORTER FOR NATURAL AMINO ACIDS"/>
    <property type="match status" value="1"/>
</dbReference>
<dbReference type="Gene3D" id="3.40.50.2300">
    <property type="match status" value="2"/>
</dbReference>
<name>A0A918JLL0_9BURK</name>
<feature type="domain" description="Leucine-binding protein" evidence="3">
    <location>
        <begin position="31"/>
        <end position="365"/>
    </location>
</feature>
<comment type="similarity">
    <text evidence="1">Belongs to the leucine-binding protein family.</text>
</comment>
<dbReference type="InterPro" id="IPR051010">
    <property type="entry name" value="BCAA_transport"/>
</dbReference>
<dbReference type="Pfam" id="PF13458">
    <property type="entry name" value="Peripla_BP_6"/>
    <property type="match status" value="1"/>
</dbReference>
<keyword evidence="2" id="KW-0732">Signal</keyword>
<reference evidence="4" key="1">
    <citation type="journal article" date="2014" name="Int. J. Syst. Evol. Microbiol.">
        <title>Complete genome sequence of Corynebacterium casei LMG S-19264T (=DSM 44701T), isolated from a smear-ripened cheese.</title>
        <authorList>
            <consortium name="US DOE Joint Genome Institute (JGI-PGF)"/>
            <person name="Walter F."/>
            <person name="Albersmeier A."/>
            <person name="Kalinowski J."/>
            <person name="Ruckert C."/>
        </authorList>
    </citation>
    <scope>NUCLEOTIDE SEQUENCE</scope>
    <source>
        <strain evidence="4">KCTC 23732</strain>
    </source>
</reference>
<dbReference type="RefSeq" id="WP_189384796.1">
    <property type="nucleotide sequence ID" value="NZ_BAABFY010000003.1"/>
</dbReference>
<gene>
    <name evidence="4" type="primary">braC</name>
    <name evidence="4" type="ORF">GCM10011450_14170</name>
</gene>
<keyword evidence="5" id="KW-1185">Reference proteome</keyword>
<dbReference type="InterPro" id="IPR028081">
    <property type="entry name" value="Leu-bd"/>
</dbReference>
<proteinExistence type="inferred from homology"/>
<reference evidence="4" key="2">
    <citation type="submission" date="2020-09" db="EMBL/GenBank/DDBJ databases">
        <authorList>
            <person name="Sun Q."/>
            <person name="Kim S."/>
        </authorList>
    </citation>
    <scope>NUCLEOTIDE SEQUENCE</scope>
    <source>
        <strain evidence="4">KCTC 23732</strain>
    </source>
</reference>
<evidence type="ECO:0000313" key="4">
    <source>
        <dbReference type="EMBL" id="GGW85392.1"/>
    </source>
</evidence>
<accession>A0A918JLL0</accession>
<dbReference type="PANTHER" id="PTHR30483">
    <property type="entry name" value="LEUCINE-SPECIFIC-BINDING PROTEIN"/>
    <property type="match status" value="1"/>
</dbReference>
<dbReference type="SUPFAM" id="SSF53822">
    <property type="entry name" value="Periplasmic binding protein-like I"/>
    <property type="match status" value="1"/>
</dbReference>
<dbReference type="AlphaFoldDB" id="A0A918JLL0"/>
<protein>
    <submittedName>
        <fullName evidence="4">Branched chain amino acid ABC transporter substrate-binding protein</fullName>
    </submittedName>
</protein>
<evidence type="ECO:0000256" key="1">
    <source>
        <dbReference type="ARBA" id="ARBA00010062"/>
    </source>
</evidence>
<organism evidence="4 5">
    <name type="scientific">Advenella faeciporci</name>
    <dbReference type="NCBI Taxonomy" id="797535"/>
    <lineage>
        <taxon>Bacteria</taxon>
        <taxon>Pseudomonadati</taxon>
        <taxon>Pseudomonadota</taxon>
        <taxon>Betaproteobacteria</taxon>
        <taxon>Burkholderiales</taxon>
        <taxon>Alcaligenaceae</taxon>
    </lineage>
</organism>
<evidence type="ECO:0000256" key="2">
    <source>
        <dbReference type="ARBA" id="ARBA00022729"/>
    </source>
</evidence>
<comment type="caution">
    <text evidence="4">The sequence shown here is derived from an EMBL/GenBank/DDBJ whole genome shotgun (WGS) entry which is preliminary data.</text>
</comment>
<evidence type="ECO:0000259" key="3">
    <source>
        <dbReference type="Pfam" id="PF13458"/>
    </source>
</evidence>